<dbReference type="InterPro" id="IPR029035">
    <property type="entry name" value="DHS-like_NAD/FAD-binding_dom"/>
</dbReference>
<dbReference type="AlphaFoldDB" id="A0A2S0L3Z8"/>
<evidence type="ECO:0000313" key="4">
    <source>
        <dbReference type="EMBL" id="AVM47995.1"/>
    </source>
</evidence>
<proteinExistence type="predicted"/>
<reference evidence="5" key="1">
    <citation type="submission" date="2018-02" db="EMBL/GenBank/DDBJ databases">
        <authorList>
            <person name="Holder M.E."/>
            <person name="Ajami N.J."/>
            <person name="Petrosino J.F."/>
        </authorList>
    </citation>
    <scope>NUCLEOTIDE SEQUENCE [LARGE SCALE GENOMIC DNA]</scope>
    <source>
        <strain evidence="5">CCUG 47132</strain>
    </source>
</reference>
<dbReference type="KEGG" id="mdv:C5Q96_03720"/>
<keyword evidence="1" id="KW-0520">NAD</keyword>
<dbReference type="OrthoDB" id="394960at2"/>
<dbReference type="InterPro" id="IPR026590">
    <property type="entry name" value="Ssirtuin_cat_dom"/>
</dbReference>
<dbReference type="Gene3D" id="3.40.50.1220">
    <property type="entry name" value="TPP-binding domain"/>
    <property type="match status" value="1"/>
</dbReference>
<evidence type="ECO:0000259" key="3">
    <source>
        <dbReference type="PROSITE" id="PS50305"/>
    </source>
</evidence>
<evidence type="ECO:0000313" key="5">
    <source>
        <dbReference type="Proteomes" id="UP000237883"/>
    </source>
</evidence>
<comment type="caution">
    <text evidence="2">Lacks conserved residue(s) required for the propagation of feature annotation.</text>
</comment>
<gene>
    <name evidence="4" type="ORF">C5Q96_03720</name>
</gene>
<dbReference type="PROSITE" id="PS50305">
    <property type="entry name" value="SIRTUIN"/>
    <property type="match status" value="1"/>
</dbReference>
<name>A0A2S0L3Z8_9FIRM</name>
<sequence>MMRDLFRDRPNGYIESIKRGQAVMSYLNGQMVYGEGSIQERTEKLAVAIESADAVIIGAGAGLSTSAGFTYSGERFERYFFDFAEEYGITDIYSGGFFPFPNDETRWAWWARAIYYNRYIKAPKPVYENLLKVVSGKDYFVVTTNVDHQFQRAGFDKKRLFYTQGDFGLFQSENGKDGITFDNEVWVNRAMEAQGFIRDDSGEFDVPSDKSIKMQIPSELIPVMPTTGGPVTNNLRADGTFVEDGGWRDASARYSDFLRRHENMNVLFLELGVGANTPVIIKFPFWQMAITNKNSTYACVNYGEAFCPAELEDRSICISSDIGDVLETILQF</sequence>
<dbReference type="SUPFAM" id="SSF52467">
    <property type="entry name" value="DHS-like NAD/FAD-binding domain"/>
    <property type="match status" value="1"/>
</dbReference>
<feature type="domain" description="Deacetylase sirtuin-type" evidence="3">
    <location>
        <begin position="31"/>
        <end position="332"/>
    </location>
</feature>
<protein>
    <recommendedName>
        <fullName evidence="3">Deacetylase sirtuin-type domain-containing protein</fullName>
    </recommendedName>
</protein>
<evidence type="ECO:0000256" key="1">
    <source>
        <dbReference type="ARBA" id="ARBA00023027"/>
    </source>
</evidence>
<evidence type="ECO:0000256" key="2">
    <source>
        <dbReference type="PROSITE-ProRule" id="PRU00236"/>
    </source>
</evidence>
<dbReference type="EMBL" id="CP027228">
    <property type="protein sequence ID" value="AVM47995.1"/>
    <property type="molecule type" value="Genomic_DNA"/>
</dbReference>
<organism evidence="4 5">
    <name type="scientific">Mogibacterium diversum</name>
    <dbReference type="NCBI Taxonomy" id="114527"/>
    <lineage>
        <taxon>Bacteria</taxon>
        <taxon>Bacillati</taxon>
        <taxon>Bacillota</taxon>
        <taxon>Clostridia</taxon>
        <taxon>Peptostreptococcales</taxon>
        <taxon>Anaerovoracaceae</taxon>
        <taxon>Mogibacterium</taxon>
    </lineage>
</organism>
<keyword evidence="5" id="KW-1185">Reference proteome</keyword>
<accession>A0A2S0L3Z8</accession>
<dbReference type="Proteomes" id="UP000237883">
    <property type="component" value="Chromosome"/>
</dbReference>